<dbReference type="AlphaFoldDB" id="A0A2D2B2K4"/>
<comment type="subcellular location">
    <subcellularLocation>
        <location evidence="1">Membrane</location>
        <topology evidence="1">Multi-pass membrane protein</topology>
    </subcellularLocation>
</comment>
<dbReference type="InterPro" id="IPR027359">
    <property type="entry name" value="Volt_channel_dom_sf"/>
</dbReference>
<dbReference type="OrthoDB" id="9799090at2"/>
<keyword evidence="11" id="KW-1185">Reference proteome</keyword>
<dbReference type="PANTHER" id="PTHR11537:SF254">
    <property type="entry name" value="POTASSIUM VOLTAGE-GATED CHANNEL PROTEIN SHAB"/>
    <property type="match status" value="1"/>
</dbReference>
<dbReference type="InterPro" id="IPR013099">
    <property type="entry name" value="K_chnl_dom"/>
</dbReference>
<evidence type="ECO:0000256" key="5">
    <source>
        <dbReference type="ARBA" id="ARBA00023065"/>
    </source>
</evidence>
<evidence type="ECO:0000256" key="6">
    <source>
        <dbReference type="ARBA" id="ARBA00023136"/>
    </source>
</evidence>
<name>A0A2D2B2K4_9CAUL</name>
<dbReference type="InterPro" id="IPR028325">
    <property type="entry name" value="VG_K_chnl"/>
</dbReference>
<protein>
    <submittedName>
        <fullName evidence="10">Ion transporter</fullName>
    </submittedName>
</protein>
<organism evidence="10 11">
    <name type="scientific">Caulobacter mirabilis</name>
    <dbReference type="NCBI Taxonomy" id="69666"/>
    <lineage>
        <taxon>Bacteria</taxon>
        <taxon>Pseudomonadati</taxon>
        <taxon>Pseudomonadota</taxon>
        <taxon>Alphaproteobacteria</taxon>
        <taxon>Caulobacterales</taxon>
        <taxon>Caulobacteraceae</taxon>
        <taxon>Caulobacter</taxon>
    </lineage>
</organism>
<feature type="domain" description="Potassium channel" evidence="9">
    <location>
        <begin position="159"/>
        <end position="230"/>
    </location>
</feature>
<dbReference type="PANTHER" id="PTHR11537">
    <property type="entry name" value="VOLTAGE-GATED POTASSIUM CHANNEL"/>
    <property type="match status" value="1"/>
</dbReference>
<keyword evidence="6 8" id="KW-0472">Membrane</keyword>
<dbReference type="RefSeq" id="WP_099623706.1">
    <property type="nucleotide sequence ID" value="NZ_CP024201.1"/>
</dbReference>
<evidence type="ECO:0000256" key="8">
    <source>
        <dbReference type="SAM" id="Phobius"/>
    </source>
</evidence>
<sequence length="268" mass="30070">MTATPDVDDPKSPLRRLRAVMRSLYHGSSPTAVRFRYAVILIDLAIIAFFIAAPLIRHQGGVFYAIDYLIAVILAADLAARALAWPSLKSWIKRPIVWVDLFVLATLLFPAWLANFGFLRVLRLWTLVDSEFFWRTVGRRFDDTRAEEIIKAVTRLATFVFVITGFVYTSFMGRYEGIGGWVDALYFTVTTLTTTGYGDIALPGVWGRLLSIFVMLFGVSLFIRLMQVLVRPHKVKFPCPACGLSAHDPDAVHCKACGHLLNIPNDEA</sequence>
<feature type="transmembrane region" description="Helical" evidence="8">
    <location>
        <begin position="206"/>
        <end position="226"/>
    </location>
</feature>
<keyword evidence="2" id="KW-0813">Transport</keyword>
<evidence type="ECO:0000256" key="3">
    <source>
        <dbReference type="ARBA" id="ARBA00022692"/>
    </source>
</evidence>
<feature type="transmembrane region" description="Helical" evidence="8">
    <location>
        <begin position="96"/>
        <end position="118"/>
    </location>
</feature>
<reference evidence="10 11" key="1">
    <citation type="submission" date="2017-10" db="EMBL/GenBank/DDBJ databases">
        <title>Genome sequence of Caulobacter mirabilis FWC38.</title>
        <authorList>
            <person name="Fiebig A."/>
            <person name="Crosson S."/>
        </authorList>
    </citation>
    <scope>NUCLEOTIDE SEQUENCE [LARGE SCALE GENOMIC DNA]</scope>
    <source>
        <strain evidence="10 11">FWC 38</strain>
    </source>
</reference>
<evidence type="ECO:0000256" key="4">
    <source>
        <dbReference type="ARBA" id="ARBA00022989"/>
    </source>
</evidence>
<dbReference type="GO" id="GO:0008076">
    <property type="term" value="C:voltage-gated potassium channel complex"/>
    <property type="evidence" value="ECO:0007669"/>
    <property type="project" value="InterPro"/>
</dbReference>
<evidence type="ECO:0000259" key="9">
    <source>
        <dbReference type="Pfam" id="PF07885"/>
    </source>
</evidence>
<evidence type="ECO:0000256" key="7">
    <source>
        <dbReference type="ARBA" id="ARBA00023303"/>
    </source>
</evidence>
<dbReference type="Pfam" id="PF07885">
    <property type="entry name" value="Ion_trans_2"/>
    <property type="match status" value="1"/>
</dbReference>
<evidence type="ECO:0000313" key="11">
    <source>
        <dbReference type="Proteomes" id="UP000228945"/>
    </source>
</evidence>
<proteinExistence type="predicted"/>
<keyword evidence="5" id="KW-0406">Ion transport</keyword>
<dbReference type="GO" id="GO:0001508">
    <property type="term" value="P:action potential"/>
    <property type="evidence" value="ECO:0007669"/>
    <property type="project" value="TreeGrafter"/>
</dbReference>
<evidence type="ECO:0000256" key="2">
    <source>
        <dbReference type="ARBA" id="ARBA00022448"/>
    </source>
</evidence>
<dbReference type="Gene3D" id="1.20.120.350">
    <property type="entry name" value="Voltage-gated potassium channels. Chain C"/>
    <property type="match status" value="1"/>
</dbReference>
<feature type="transmembrane region" description="Helical" evidence="8">
    <location>
        <begin position="149"/>
        <end position="168"/>
    </location>
</feature>
<dbReference type="Proteomes" id="UP000228945">
    <property type="component" value="Chromosome"/>
</dbReference>
<evidence type="ECO:0000313" key="10">
    <source>
        <dbReference type="EMBL" id="ATQ44458.1"/>
    </source>
</evidence>
<feature type="transmembrane region" description="Helical" evidence="8">
    <location>
        <begin position="35"/>
        <end position="56"/>
    </location>
</feature>
<dbReference type="EMBL" id="CP024201">
    <property type="protein sequence ID" value="ATQ44458.1"/>
    <property type="molecule type" value="Genomic_DNA"/>
</dbReference>
<keyword evidence="4 8" id="KW-1133">Transmembrane helix</keyword>
<evidence type="ECO:0000256" key="1">
    <source>
        <dbReference type="ARBA" id="ARBA00004141"/>
    </source>
</evidence>
<feature type="transmembrane region" description="Helical" evidence="8">
    <location>
        <begin position="62"/>
        <end position="84"/>
    </location>
</feature>
<accession>A0A2D2B2K4</accession>
<dbReference type="Gene3D" id="1.10.287.70">
    <property type="match status" value="1"/>
</dbReference>
<dbReference type="SUPFAM" id="SSF81324">
    <property type="entry name" value="Voltage-gated potassium channels"/>
    <property type="match status" value="1"/>
</dbReference>
<dbReference type="GO" id="GO:0005249">
    <property type="term" value="F:voltage-gated potassium channel activity"/>
    <property type="evidence" value="ECO:0007669"/>
    <property type="project" value="InterPro"/>
</dbReference>
<keyword evidence="7" id="KW-0407">Ion channel</keyword>
<dbReference type="KEGG" id="cmb:CSW64_19745"/>
<keyword evidence="3 8" id="KW-0812">Transmembrane</keyword>
<gene>
    <name evidence="10" type="ORF">CSW64_19745</name>
</gene>